<dbReference type="EMBL" id="CP003258">
    <property type="protein sequence ID" value="AEX86506.1"/>
    <property type="molecule type" value="Genomic_DNA"/>
</dbReference>
<dbReference type="OrthoDB" id="42134at2"/>
<organism evidence="2 3">
    <name type="scientific">Marinitoga piezophila (strain DSM 14283 / JCM 11233 / KA3)</name>
    <dbReference type="NCBI Taxonomy" id="443254"/>
    <lineage>
        <taxon>Bacteria</taxon>
        <taxon>Thermotogati</taxon>
        <taxon>Thermotogota</taxon>
        <taxon>Thermotogae</taxon>
        <taxon>Petrotogales</taxon>
        <taxon>Petrotogaceae</taxon>
        <taxon>Marinitoga</taxon>
    </lineage>
</organism>
<feature type="transmembrane region" description="Helical" evidence="1">
    <location>
        <begin position="161"/>
        <end position="180"/>
    </location>
</feature>
<dbReference type="AlphaFoldDB" id="H2J8G2"/>
<protein>
    <submittedName>
        <fullName evidence="2">Uncharacterized protein</fullName>
    </submittedName>
</protein>
<reference evidence="3" key="2">
    <citation type="submission" date="2012-01" db="EMBL/GenBank/DDBJ databases">
        <title>Complete sequence of plasmid of Marinitoga piezophila KA3.</title>
        <authorList>
            <person name="Lucas S."/>
            <person name="Han J."/>
            <person name="Lapidus A."/>
            <person name="Cheng J.-F."/>
            <person name="Goodwin L."/>
            <person name="Pitluck S."/>
            <person name="Peters L."/>
            <person name="Mikhailova N."/>
            <person name="Teshima H."/>
            <person name="Detter J.C."/>
            <person name="Han C."/>
            <person name="Tapia R."/>
            <person name="Land M."/>
            <person name="Hauser L."/>
            <person name="Kyrpides N."/>
            <person name="Ivanova N."/>
            <person name="Pagani I."/>
            <person name="Jebbar M."/>
            <person name="Vannier P."/>
            <person name="Oger P."/>
            <person name="Cario A."/>
            <person name="Bartlett D."/>
            <person name="Noll K.M."/>
            <person name="Woyke T."/>
        </authorList>
    </citation>
    <scope>NUCLEOTIDE SEQUENCE [LARGE SCALE GENOMIC DNA]</scope>
    <source>
        <strain evidence="3">DSM 14283 / JCM 11233 / KA3</strain>
        <plasmid evidence="3">pMARPI01</plasmid>
    </source>
</reference>
<reference evidence="2 3" key="1">
    <citation type="journal article" date="2012" name="J. Bacteriol.">
        <title>Complete Genome Sequence of the Thermophilic, Piezophilic, Heterotrophic Bacterium Marinitoga piezophila KA3.</title>
        <authorList>
            <person name="Lucas S."/>
            <person name="Han J."/>
            <person name="Lapidus A."/>
            <person name="Cheng J.F."/>
            <person name="Goodwin L.A."/>
            <person name="Pitluck S."/>
            <person name="Peters L."/>
            <person name="Mikhailova N."/>
            <person name="Teshima H."/>
            <person name="Detter J.C."/>
            <person name="Han C."/>
            <person name="Tapia R."/>
            <person name="Land M."/>
            <person name="Hauser L."/>
            <person name="Kyrpides N.C."/>
            <person name="Ivanova N."/>
            <person name="Pagani I."/>
            <person name="Vannier P."/>
            <person name="Oger P."/>
            <person name="Bartlett D.H."/>
            <person name="Noll K.M."/>
            <person name="Woyke T."/>
            <person name="Jebbar M."/>
        </authorList>
    </citation>
    <scope>NUCLEOTIDE SEQUENCE [LARGE SCALE GENOMIC DNA]</scope>
    <source>
        <strain evidence="3">DSM 14283 / JCM 11233 / KA3</strain>
        <plasmid evidence="2 3">pMARPI01</plasmid>
    </source>
</reference>
<keyword evidence="1" id="KW-0812">Transmembrane</keyword>
<dbReference type="KEGG" id="mpz:Marpi_2133"/>
<evidence type="ECO:0000313" key="2">
    <source>
        <dbReference type="EMBL" id="AEX86506.1"/>
    </source>
</evidence>
<dbReference type="HOGENOM" id="CLU_1473536_0_0_0"/>
<name>H2J8G2_MARPK</name>
<keyword evidence="2" id="KW-0614">Plasmid</keyword>
<keyword evidence="3" id="KW-1185">Reference proteome</keyword>
<dbReference type="eggNOG" id="ENOG50335Y1">
    <property type="taxonomic scope" value="Bacteria"/>
</dbReference>
<gene>
    <name evidence="2" type="ordered locus">Marpi_2133</name>
</gene>
<evidence type="ECO:0000256" key="1">
    <source>
        <dbReference type="SAM" id="Phobius"/>
    </source>
</evidence>
<proteinExistence type="predicted"/>
<dbReference type="RefSeq" id="WP_014293696.1">
    <property type="nucleotide sequence ID" value="NC_016748.1"/>
</dbReference>
<accession>H2J8G2</accession>
<keyword evidence="1" id="KW-0472">Membrane</keyword>
<evidence type="ECO:0000313" key="3">
    <source>
        <dbReference type="Proteomes" id="UP000007161"/>
    </source>
</evidence>
<sequence length="183" mass="20761">MKKGLLLIALLLFATVFFGNITIGNPVFENQHIKVTFNIKTIDFVIKTIGIKIENKTDKPVKILWDEVLFTDNKGEASGVIHSGVKYINMDRPQVPSVIPPNGSIDDVIIPKSHIYYYNGWKKISINKTPSERYFFITYEFDNEKYNLDGTLLLKEQKSNINWGLILGVLGVMWLIGTLASPQ</sequence>
<dbReference type="Proteomes" id="UP000007161">
    <property type="component" value="Plasmid pMARPI01"/>
</dbReference>
<geneLocation type="plasmid" evidence="2 3">
    <name>pMARPI01</name>
</geneLocation>
<keyword evidence="1" id="KW-1133">Transmembrane helix</keyword>